<evidence type="ECO:0000313" key="2">
    <source>
        <dbReference type="EMBL" id="RIB23919.1"/>
    </source>
</evidence>
<keyword evidence="1" id="KW-0472">Membrane</keyword>
<organism evidence="2 3">
    <name type="scientific">Gigaspora rosea</name>
    <dbReference type="NCBI Taxonomy" id="44941"/>
    <lineage>
        <taxon>Eukaryota</taxon>
        <taxon>Fungi</taxon>
        <taxon>Fungi incertae sedis</taxon>
        <taxon>Mucoromycota</taxon>
        <taxon>Glomeromycotina</taxon>
        <taxon>Glomeromycetes</taxon>
        <taxon>Diversisporales</taxon>
        <taxon>Gigasporaceae</taxon>
        <taxon>Gigaspora</taxon>
    </lineage>
</organism>
<evidence type="ECO:0000256" key="1">
    <source>
        <dbReference type="SAM" id="Phobius"/>
    </source>
</evidence>
<dbReference type="Proteomes" id="UP000266673">
    <property type="component" value="Unassembled WGS sequence"/>
</dbReference>
<gene>
    <name evidence="2" type="ORF">C2G38_2071320</name>
</gene>
<evidence type="ECO:0000313" key="3">
    <source>
        <dbReference type="Proteomes" id="UP000266673"/>
    </source>
</evidence>
<keyword evidence="3" id="KW-1185">Reference proteome</keyword>
<feature type="transmembrane region" description="Helical" evidence="1">
    <location>
        <begin position="23"/>
        <end position="46"/>
    </location>
</feature>
<reference evidence="2 3" key="1">
    <citation type="submission" date="2018-06" db="EMBL/GenBank/DDBJ databases">
        <title>Comparative genomics reveals the genomic features of Rhizophagus irregularis, R. cerebriforme, R. diaphanum and Gigaspora rosea, and their symbiotic lifestyle signature.</title>
        <authorList>
            <person name="Morin E."/>
            <person name="San Clemente H."/>
            <person name="Chen E.C.H."/>
            <person name="De La Providencia I."/>
            <person name="Hainaut M."/>
            <person name="Kuo A."/>
            <person name="Kohler A."/>
            <person name="Murat C."/>
            <person name="Tang N."/>
            <person name="Roy S."/>
            <person name="Loubradou J."/>
            <person name="Henrissat B."/>
            <person name="Grigoriev I.V."/>
            <person name="Corradi N."/>
            <person name="Roux C."/>
            <person name="Martin F.M."/>
        </authorList>
    </citation>
    <scope>NUCLEOTIDE SEQUENCE [LARGE SCALE GENOMIC DNA]</scope>
    <source>
        <strain evidence="2 3">DAOM 194757</strain>
    </source>
</reference>
<accession>A0A397VSC8</accession>
<sequence length="56" mass="6516">MTTIIACILTWIRITTYISRSQLFLTIFISFSILCNITTTGITFQCKNIMHKKDKK</sequence>
<keyword evidence="1" id="KW-0812">Transmembrane</keyword>
<protein>
    <submittedName>
        <fullName evidence="2">Uncharacterized protein</fullName>
    </submittedName>
</protein>
<keyword evidence="1" id="KW-1133">Transmembrane helix</keyword>
<comment type="caution">
    <text evidence="2">The sequence shown here is derived from an EMBL/GenBank/DDBJ whole genome shotgun (WGS) entry which is preliminary data.</text>
</comment>
<dbReference type="AlphaFoldDB" id="A0A397VSC8"/>
<proteinExistence type="predicted"/>
<name>A0A397VSC8_9GLOM</name>
<dbReference type="EMBL" id="QKWP01000238">
    <property type="protein sequence ID" value="RIB23919.1"/>
    <property type="molecule type" value="Genomic_DNA"/>
</dbReference>